<accession>A0A6J5QZP4</accession>
<organism evidence="2">
    <name type="scientific">uncultured Caudovirales phage</name>
    <dbReference type="NCBI Taxonomy" id="2100421"/>
    <lineage>
        <taxon>Viruses</taxon>
        <taxon>Duplodnaviria</taxon>
        <taxon>Heunggongvirae</taxon>
        <taxon>Uroviricota</taxon>
        <taxon>Caudoviricetes</taxon>
        <taxon>Peduoviridae</taxon>
        <taxon>Maltschvirus</taxon>
        <taxon>Maltschvirus maltsch</taxon>
    </lineage>
</organism>
<dbReference type="EMBL" id="LR797138">
    <property type="protein sequence ID" value="CAB4189252.1"/>
    <property type="molecule type" value="Genomic_DNA"/>
</dbReference>
<name>A0A6J5QZP4_9CAUD</name>
<proteinExistence type="predicted"/>
<dbReference type="EMBL" id="LR796430">
    <property type="protein sequence ID" value="CAB4143982.1"/>
    <property type="molecule type" value="Genomic_DNA"/>
</dbReference>
<evidence type="ECO:0000313" key="1">
    <source>
        <dbReference type="EMBL" id="CAB4143982.1"/>
    </source>
</evidence>
<gene>
    <name evidence="2" type="ORF">UFOVP1189_28</name>
    <name evidence="1" type="ORF">UFOVP464_13</name>
</gene>
<evidence type="ECO:0008006" key="3">
    <source>
        <dbReference type="Google" id="ProtNLM"/>
    </source>
</evidence>
<sequence length="138" mass="14131">MSSTTAILKAVRDALVTADPSTPVYVAGSVPGRPVLPYIIASIIPSTSQRIANDANQGLDGIQLDAIAPTLAAAADLADAIDNVVLGLGSVAVDTGGNPTGLERASGSWRTVFPTDPATEGDRAQRVAVLYSQIEFRG</sequence>
<evidence type="ECO:0000313" key="2">
    <source>
        <dbReference type="EMBL" id="CAB4189252.1"/>
    </source>
</evidence>
<reference evidence="2" key="1">
    <citation type="submission" date="2020-05" db="EMBL/GenBank/DDBJ databases">
        <authorList>
            <person name="Chiriac C."/>
            <person name="Salcher M."/>
            <person name="Ghai R."/>
            <person name="Kavagutti S V."/>
        </authorList>
    </citation>
    <scope>NUCLEOTIDE SEQUENCE</scope>
</reference>
<protein>
    <recommendedName>
        <fullName evidence="3">DUF3168 domain-containing protein</fullName>
    </recommendedName>
</protein>